<comment type="caution">
    <text evidence="1">The sequence shown here is derived from an EMBL/GenBank/DDBJ whole genome shotgun (WGS) entry which is preliminary data.</text>
</comment>
<accession>C8P719</accession>
<reference evidence="1 2" key="1">
    <citation type="submission" date="2009-09" db="EMBL/GenBank/DDBJ databases">
        <authorList>
            <person name="Qin X."/>
            <person name="Bachman B."/>
            <person name="Battles P."/>
            <person name="Bell A."/>
            <person name="Bess C."/>
            <person name="Bickham C."/>
            <person name="Chaboub L."/>
            <person name="Chen D."/>
            <person name="Coyle M."/>
            <person name="Deiros D.R."/>
            <person name="Dinh H."/>
            <person name="Forbes L."/>
            <person name="Fowler G."/>
            <person name="Francisco L."/>
            <person name="Fu Q."/>
            <person name="Gubbala S."/>
            <person name="Hale W."/>
            <person name="Han Y."/>
            <person name="Hemphill L."/>
            <person name="Highlander S.K."/>
            <person name="Hirani K."/>
            <person name="Hogues M."/>
            <person name="Jackson L."/>
            <person name="Jakkamsetti A."/>
            <person name="Javaid M."/>
            <person name="Jiang H."/>
            <person name="Korchina V."/>
            <person name="Kovar C."/>
            <person name="Lara F."/>
            <person name="Lee S."/>
            <person name="Mata R."/>
            <person name="Mathew T."/>
            <person name="Moen C."/>
            <person name="Morales K."/>
            <person name="Munidasa M."/>
            <person name="Nazareth L."/>
            <person name="Ngo R."/>
            <person name="Nguyen L."/>
            <person name="Okwuonu G."/>
            <person name="Ongeri F."/>
            <person name="Patil S."/>
            <person name="Petrosino J."/>
            <person name="Pham C."/>
            <person name="Pham P."/>
            <person name="Pu L.-L."/>
            <person name="Puazo M."/>
            <person name="Raj R."/>
            <person name="Reid J."/>
            <person name="Rouhana J."/>
            <person name="Saada N."/>
            <person name="Shang Y."/>
            <person name="Simmons D."/>
            <person name="Thornton R."/>
            <person name="Warren J."/>
            <person name="Weissenberger G."/>
            <person name="Zhang J."/>
            <person name="Zhang L."/>
            <person name="Zhou C."/>
            <person name="Zhu D."/>
            <person name="Muzny D."/>
            <person name="Worley K."/>
            <person name="Gibbs R."/>
        </authorList>
    </citation>
    <scope>NUCLEOTIDE SEQUENCE [LARGE SCALE GENOMIC DNA]</scope>
    <source>
        <strain evidence="1 2">DSM 16041</strain>
    </source>
</reference>
<gene>
    <name evidence="1" type="ORF">HMPREF0494_1113</name>
</gene>
<name>C8P719_9LACO</name>
<protein>
    <submittedName>
        <fullName evidence="1">Uncharacterized protein</fullName>
    </submittedName>
</protein>
<dbReference type="STRING" id="525309.HMPREF0494_1113"/>
<organism evidence="1 2">
    <name type="scientific">Limosilactobacillus antri DSM 16041</name>
    <dbReference type="NCBI Taxonomy" id="525309"/>
    <lineage>
        <taxon>Bacteria</taxon>
        <taxon>Bacillati</taxon>
        <taxon>Bacillota</taxon>
        <taxon>Bacilli</taxon>
        <taxon>Lactobacillales</taxon>
        <taxon>Lactobacillaceae</taxon>
        <taxon>Limosilactobacillus</taxon>
    </lineage>
</organism>
<evidence type="ECO:0000313" key="2">
    <source>
        <dbReference type="Proteomes" id="UP000003675"/>
    </source>
</evidence>
<proteinExistence type="predicted"/>
<dbReference type="EMBL" id="ACLL01000026">
    <property type="protein sequence ID" value="EEW53679.1"/>
    <property type="molecule type" value="Genomic_DNA"/>
</dbReference>
<dbReference type="HOGENOM" id="CLU_3136869_0_0_9"/>
<dbReference type="Proteomes" id="UP000003675">
    <property type="component" value="Unassembled WGS sequence"/>
</dbReference>
<evidence type="ECO:0000313" key="1">
    <source>
        <dbReference type="EMBL" id="EEW53679.1"/>
    </source>
</evidence>
<dbReference type="AlphaFoldDB" id="C8P719"/>
<sequence length="49" mass="5443">MAVPASQHQQVSVGSPSGYYFRYDQNINCILTSSSTICKQGMKLTQNLF</sequence>